<dbReference type="Proteomes" id="UP000002051">
    <property type="component" value="Unassembled WGS sequence"/>
</dbReference>
<sequence>MEILISDSSFVKLHFKRSTQNPQLALVYLTQYAETAIVSAIPLSHFLVSLSKPVTLTNDPYFCLKDKDCFSVVGSCNGLLCLYGYSDVFPNYRMTFGYDNSTDTYKGLPWVPLHLSKNFDTLLLETNPEYIPVFYNLRDGSVERIRITNAECSRIYINDYVESLVLCH</sequence>
<gene>
    <name evidence="1" type="ordered locus">MTR_7g061012</name>
</gene>
<dbReference type="AlphaFoldDB" id="A0A072TZP8"/>
<name>A0A072TZP8_MEDTR</name>
<reference evidence="2" key="3">
    <citation type="submission" date="2015-04" db="UniProtKB">
        <authorList>
            <consortium name="EnsemblPlants"/>
        </authorList>
    </citation>
    <scope>IDENTIFICATION</scope>
    <source>
        <strain evidence="2">cv. Jemalong A17</strain>
    </source>
</reference>
<dbReference type="HOGENOM" id="CLU_1580883_0_0_1"/>
<proteinExistence type="predicted"/>
<evidence type="ECO:0000313" key="2">
    <source>
        <dbReference type="EnsemblPlants" id="KEH22872"/>
    </source>
</evidence>
<accession>A0A072TZP8</accession>
<dbReference type="EnsemblPlants" id="KEH22872">
    <property type="protein sequence ID" value="KEH22872"/>
    <property type="gene ID" value="MTR_7g061012"/>
</dbReference>
<evidence type="ECO:0000313" key="3">
    <source>
        <dbReference type="Proteomes" id="UP000002051"/>
    </source>
</evidence>
<protein>
    <submittedName>
        <fullName evidence="1 2">Uncharacterized protein</fullName>
    </submittedName>
</protein>
<evidence type="ECO:0000313" key="1">
    <source>
        <dbReference type="EMBL" id="KEH22872.1"/>
    </source>
</evidence>
<dbReference type="EMBL" id="CM001223">
    <property type="protein sequence ID" value="KEH22872.1"/>
    <property type="molecule type" value="Genomic_DNA"/>
</dbReference>
<keyword evidence="3" id="KW-1185">Reference proteome</keyword>
<organism evidence="1 3">
    <name type="scientific">Medicago truncatula</name>
    <name type="common">Barrel medic</name>
    <name type="synonym">Medicago tribuloides</name>
    <dbReference type="NCBI Taxonomy" id="3880"/>
    <lineage>
        <taxon>Eukaryota</taxon>
        <taxon>Viridiplantae</taxon>
        <taxon>Streptophyta</taxon>
        <taxon>Embryophyta</taxon>
        <taxon>Tracheophyta</taxon>
        <taxon>Spermatophyta</taxon>
        <taxon>Magnoliopsida</taxon>
        <taxon>eudicotyledons</taxon>
        <taxon>Gunneridae</taxon>
        <taxon>Pentapetalae</taxon>
        <taxon>rosids</taxon>
        <taxon>fabids</taxon>
        <taxon>Fabales</taxon>
        <taxon>Fabaceae</taxon>
        <taxon>Papilionoideae</taxon>
        <taxon>50 kb inversion clade</taxon>
        <taxon>NPAAA clade</taxon>
        <taxon>Hologalegina</taxon>
        <taxon>IRL clade</taxon>
        <taxon>Trifolieae</taxon>
        <taxon>Medicago</taxon>
    </lineage>
</organism>
<reference evidence="1 3" key="2">
    <citation type="journal article" date="2014" name="BMC Genomics">
        <title>An improved genome release (version Mt4.0) for the model legume Medicago truncatula.</title>
        <authorList>
            <person name="Tang H."/>
            <person name="Krishnakumar V."/>
            <person name="Bidwell S."/>
            <person name="Rosen B."/>
            <person name="Chan A."/>
            <person name="Zhou S."/>
            <person name="Gentzbittel L."/>
            <person name="Childs K.L."/>
            <person name="Yandell M."/>
            <person name="Gundlach H."/>
            <person name="Mayer K.F."/>
            <person name="Schwartz D.C."/>
            <person name="Town C.D."/>
        </authorList>
    </citation>
    <scope>GENOME REANNOTATION</scope>
    <source>
        <strain evidence="1">A17</strain>
        <strain evidence="2 3">cv. Jemalong A17</strain>
    </source>
</reference>
<reference evidence="1 3" key="1">
    <citation type="journal article" date="2011" name="Nature">
        <title>The Medicago genome provides insight into the evolution of rhizobial symbioses.</title>
        <authorList>
            <person name="Young N.D."/>
            <person name="Debelle F."/>
            <person name="Oldroyd G.E."/>
            <person name="Geurts R."/>
            <person name="Cannon S.B."/>
            <person name="Udvardi M.K."/>
            <person name="Benedito V.A."/>
            <person name="Mayer K.F."/>
            <person name="Gouzy J."/>
            <person name="Schoof H."/>
            <person name="Van de Peer Y."/>
            <person name="Proost S."/>
            <person name="Cook D.R."/>
            <person name="Meyers B.C."/>
            <person name="Spannagl M."/>
            <person name="Cheung F."/>
            <person name="De Mita S."/>
            <person name="Krishnakumar V."/>
            <person name="Gundlach H."/>
            <person name="Zhou S."/>
            <person name="Mudge J."/>
            <person name="Bharti A.K."/>
            <person name="Murray J.D."/>
            <person name="Naoumkina M.A."/>
            <person name="Rosen B."/>
            <person name="Silverstein K.A."/>
            <person name="Tang H."/>
            <person name="Rombauts S."/>
            <person name="Zhao P.X."/>
            <person name="Zhou P."/>
            <person name="Barbe V."/>
            <person name="Bardou P."/>
            <person name="Bechner M."/>
            <person name="Bellec A."/>
            <person name="Berger A."/>
            <person name="Berges H."/>
            <person name="Bidwell S."/>
            <person name="Bisseling T."/>
            <person name="Choisne N."/>
            <person name="Couloux A."/>
            <person name="Denny R."/>
            <person name="Deshpande S."/>
            <person name="Dai X."/>
            <person name="Doyle J.J."/>
            <person name="Dudez A.M."/>
            <person name="Farmer A.D."/>
            <person name="Fouteau S."/>
            <person name="Franken C."/>
            <person name="Gibelin C."/>
            <person name="Gish J."/>
            <person name="Goldstein S."/>
            <person name="Gonzalez A.J."/>
            <person name="Green P.J."/>
            <person name="Hallab A."/>
            <person name="Hartog M."/>
            <person name="Hua A."/>
            <person name="Humphray S.J."/>
            <person name="Jeong D.H."/>
            <person name="Jing Y."/>
            <person name="Jocker A."/>
            <person name="Kenton S.M."/>
            <person name="Kim D.J."/>
            <person name="Klee K."/>
            <person name="Lai H."/>
            <person name="Lang C."/>
            <person name="Lin S."/>
            <person name="Macmil S.L."/>
            <person name="Magdelenat G."/>
            <person name="Matthews L."/>
            <person name="McCorrison J."/>
            <person name="Monaghan E.L."/>
            <person name="Mun J.H."/>
            <person name="Najar F.Z."/>
            <person name="Nicholson C."/>
            <person name="Noirot C."/>
            <person name="O'Bleness M."/>
            <person name="Paule C.R."/>
            <person name="Poulain J."/>
            <person name="Prion F."/>
            <person name="Qin B."/>
            <person name="Qu C."/>
            <person name="Retzel E.F."/>
            <person name="Riddle C."/>
            <person name="Sallet E."/>
            <person name="Samain S."/>
            <person name="Samson N."/>
            <person name="Sanders I."/>
            <person name="Saurat O."/>
            <person name="Scarpelli C."/>
            <person name="Schiex T."/>
            <person name="Segurens B."/>
            <person name="Severin A.J."/>
            <person name="Sherrier D.J."/>
            <person name="Shi R."/>
            <person name="Sims S."/>
            <person name="Singer S.R."/>
            <person name="Sinharoy S."/>
            <person name="Sterck L."/>
            <person name="Viollet A."/>
            <person name="Wang B.B."/>
            <person name="Wang K."/>
            <person name="Wang M."/>
            <person name="Wang X."/>
            <person name="Warfsmann J."/>
            <person name="Weissenbach J."/>
            <person name="White D.D."/>
            <person name="White J.D."/>
            <person name="Wiley G.B."/>
            <person name="Wincker P."/>
            <person name="Xing Y."/>
            <person name="Yang L."/>
            <person name="Yao Z."/>
            <person name="Ying F."/>
            <person name="Zhai J."/>
            <person name="Zhou L."/>
            <person name="Zuber A."/>
            <person name="Denarie J."/>
            <person name="Dixon R.A."/>
            <person name="May G.D."/>
            <person name="Schwartz D.C."/>
            <person name="Rogers J."/>
            <person name="Quetier F."/>
            <person name="Town C.D."/>
            <person name="Roe B.A."/>
        </authorList>
    </citation>
    <scope>NUCLEOTIDE SEQUENCE [LARGE SCALE GENOMIC DNA]</scope>
    <source>
        <strain evidence="1">A17</strain>
        <strain evidence="2 3">cv. Jemalong A17</strain>
    </source>
</reference>